<evidence type="ECO:0000313" key="2">
    <source>
        <dbReference type="Proteomes" id="UP000031802"/>
    </source>
</evidence>
<gene>
    <name evidence="1" type="ORF">DI53_0259</name>
</gene>
<accession>A0A0B8TB99</accession>
<name>A0A0B8TB99_9SPHI</name>
<evidence type="ECO:0000313" key="1">
    <source>
        <dbReference type="EMBL" id="KGE16144.1"/>
    </source>
</evidence>
<dbReference type="Proteomes" id="UP000031802">
    <property type="component" value="Unassembled WGS sequence"/>
</dbReference>
<protein>
    <submittedName>
        <fullName evidence="1">Uncharacterized protein</fullName>
    </submittedName>
</protein>
<reference evidence="2" key="1">
    <citation type="submission" date="2014-04" db="EMBL/GenBank/DDBJ databases">
        <title>Whole-Genome optical mapping and complete genome sequence of Sphingobacterium deserti sp. nov., a new spaces isolated from desert in the west of China.</title>
        <authorList>
            <person name="Teng C."/>
            <person name="Zhou Z."/>
            <person name="Li X."/>
            <person name="Chen M."/>
            <person name="Lin M."/>
            <person name="Wang L."/>
            <person name="Su S."/>
            <person name="Zhang C."/>
            <person name="Zhang W."/>
        </authorList>
    </citation>
    <scope>NUCLEOTIDE SEQUENCE [LARGE SCALE GENOMIC DNA]</scope>
    <source>
        <strain evidence="2">ACCC05744</strain>
    </source>
</reference>
<organism evidence="1 2">
    <name type="scientific">Sphingobacterium deserti</name>
    <dbReference type="NCBI Taxonomy" id="1229276"/>
    <lineage>
        <taxon>Bacteria</taxon>
        <taxon>Pseudomonadati</taxon>
        <taxon>Bacteroidota</taxon>
        <taxon>Sphingobacteriia</taxon>
        <taxon>Sphingobacteriales</taxon>
        <taxon>Sphingobacteriaceae</taxon>
        <taxon>Sphingobacterium</taxon>
    </lineage>
</organism>
<dbReference type="EMBL" id="JJMU01000002">
    <property type="protein sequence ID" value="KGE16144.1"/>
    <property type="molecule type" value="Genomic_DNA"/>
</dbReference>
<dbReference type="AlphaFoldDB" id="A0A0B8TB99"/>
<reference evidence="1 2" key="2">
    <citation type="journal article" date="2015" name="PLoS ONE">
        <title>Whole-Genome Optical Mapping and Finished Genome Sequence of Sphingobacterium deserti sp. nov., a New Species Isolated from the Western Desert of China.</title>
        <authorList>
            <person name="Teng C."/>
            <person name="Zhou Z."/>
            <person name="Molnar I."/>
            <person name="Li X."/>
            <person name="Tang R."/>
            <person name="Chen M."/>
            <person name="Wang L."/>
            <person name="Su S."/>
            <person name="Zhang W."/>
            <person name="Lin M."/>
        </authorList>
    </citation>
    <scope>NUCLEOTIDE SEQUENCE [LARGE SCALE GENOMIC DNA]</scope>
    <source>
        <strain evidence="2">ACCC05744</strain>
    </source>
</reference>
<sequence>MVASYPIANVSTVNISLDTTAIDTLRIEPVEVHGSAAKFADLALLEADYRKLLAKNMNTNFLSGVVITPVSIGLSFDISSLYSKLSKSGKSESRRFNWLKVEILERKLDDLWFSMTNRYSSLDSINIKYYQIYYRPGASEFLTLSEAEQLNYLIFTLKNYKDSVNIIKEIVSLPQ</sequence>
<comment type="caution">
    <text evidence="1">The sequence shown here is derived from an EMBL/GenBank/DDBJ whole genome shotgun (WGS) entry which is preliminary data.</text>
</comment>
<keyword evidence="2" id="KW-1185">Reference proteome</keyword>
<dbReference type="PATRIC" id="fig|1229276.3.peg.267"/>
<proteinExistence type="predicted"/>